<evidence type="ECO:0000313" key="2">
    <source>
        <dbReference type="Proteomes" id="UP000789366"/>
    </source>
</evidence>
<protein>
    <submittedName>
        <fullName evidence="1">4362_t:CDS:1</fullName>
    </submittedName>
</protein>
<sequence length="104" mass="12465">MPAIISLIEILKNYSDYLIATAADMNMLYYSNESARSPENKSTMYRISACEHDKLKDDYIELEDYLFKKPFYEYVDIQQFLPKDIMKQYWVIKKLQFTFSIGIY</sequence>
<name>A0ACA9PPM5_9GLOM</name>
<comment type="caution">
    <text evidence="1">The sequence shown here is derived from an EMBL/GenBank/DDBJ whole genome shotgun (WGS) entry which is preliminary data.</text>
</comment>
<gene>
    <name evidence="1" type="ORF">SPELUC_LOCUS12302</name>
</gene>
<keyword evidence="2" id="KW-1185">Reference proteome</keyword>
<reference evidence="1" key="1">
    <citation type="submission" date="2021-06" db="EMBL/GenBank/DDBJ databases">
        <authorList>
            <person name="Kallberg Y."/>
            <person name="Tangrot J."/>
            <person name="Rosling A."/>
        </authorList>
    </citation>
    <scope>NUCLEOTIDE SEQUENCE</scope>
    <source>
        <strain evidence="1">28 12/20/2015</strain>
    </source>
</reference>
<organism evidence="1 2">
    <name type="scientific">Cetraspora pellucida</name>
    <dbReference type="NCBI Taxonomy" id="1433469"/>
    <lineage>
        <taxon>Eukaryota</taxon>
        <taxon>Fungi</taxon>
        <taxon>Fungi incertae sedis</taxon>
        <taxon>Mucoromycota</taxon>
        <taxon>Glomeromycotina</taxon>
        <taxon>Glomeromycetes</taxon>
        <taxon>Diversisporales</taxon>
        <taxon>Gigasporaceae</taxon>
        <taxon>Cetraspora</taxon>
    </lineage>
</organism>
<evidence type="ECO:0000313" key="1">
    <source>
        <dbReference type="EMBL" id="CAG8718976.1"/>
    </source>
</evidence>
<dbReference type="EMBL" id="CAJVPW010028677">
    <property type="protein sequence ID" value="CAG8718976.1"/>
    <property type="molecule type" value="Genomic_DNA"/>
</dbReference>
<dbReference type="Proteomes" id="UP000789366">
    <property type="component" value="Unassembled WGS sequence"/>
</dbReference>
<proteinExistence type="predicted"/>
<feature type="non-terminal residue" evidence="1">
    <location>
        <position position="1"/>
    </location>
</feature>
<accession>A0ACA9PPM5</accession>
<feature type="non-terminal residue" evidence="1">
    <location>
        <position position="104"/>
    </location>
</feature>